<dbReference type="PROSITE" id="PS51257">
    <property type="entry name" value="PROKAR_LIPOPROTEIN"/>
    <property type="match status" value="1"/>
</dbReference>
<evidence type="ECO:0000313" key="2">
    <source>
        <dbReference type="EMBL" id="QGQ27030.1"/>
    </source>
</evidence>
<protein>
    <submittedName>
        <fullName evidence="2">Uncharacterized protein</fullName>
    </submittedName>
</protein>
<reference evidence="2 3" key="1">
    <citation type="submission" date="2019-09" db="EMBL/GenBank/DDBJ databases">
        <title>Gimesia benthica sp. nov., a novel bacterium isolated from deep-sea water of the Northwest Indian Ocean.</title>
        <authorList>
            <person name="Dai X."/>
        </authorList>
    </citation>
    <scope>NUCLEOTIDE SEQUENCE [LARGE SCALE GENOMIC DNA]</scope>
    <source>
        <strain evidence="2 3">E7</strain>
    </source>
</reference>
<evidence type="ECO:0000256" key="1">
    <source>
        <dbReference type="SAM" id="MobiDB-lite"/>
    </source>
</evidence>
<gene>
    <name evidence="2" type="ORF">F1728_19615</name>
</gene>
<accession>A0A6I6AQW4</accession>
<dbReference type="EMBL" id="CP043930">
    <property type="protein sequence ID" value="QGQ27030.1"/>
    <property type="molecule type" value="Genomic_DNA"/>
</dbReference>
<feature type="region of interest" description="Disordered" evidence="1">
    <location>
        <begin position="28"/>
        <end position="62"/>
    </location>
</feature>
<proteinExistence type="predicted"/>
<name>A0A6I6AQW4_9PLAN</name>
<organism evidence="2 3">
    <name type="scientific">Gimesia benthica</name>
    <dbReference type="NCBI Taxonomy" id="2608982"/>
    <lineage>
        <taxon>Bacteria</taxon>
        <taxon>Pseudomonadati</taxon>
        <taxon>Planctomycetota</taxon>
        <taxon>Planctomycetia</taxon>
        <taxon>Planctomycetales</taxon>
        <taxon>Planctomycetaceae</taxon>
        <taxon>Gimesia</taxon>
    </lineage>
</organism>
<dbReference type="KEGG" id="gim:F1728_19615"/>
<feature type="compositionally biased region" description="Low complexity" evidence="1">
    <location>
        <begin position="31"/>
        <end position="41"/>
    </location>
</feature>
<dbReference type="AlphaFoldDB" id="A0A6I6AQW4"/>
<dbReference type="Proteomes" id="UP000427281">
    <property type="component" value="Chromosome"/>
</dbReference>
<sequence length="129" mass="13968">MLMKYMVPFSLLSVIFISIFLFGCGSDRTQPTDSSSPSTSDGHGNHSHQGMNGQSDMEKMNVALSKLSTEDAASAEKQHVCPVSGKMLGVMGPPQKVDANDQPVWICCDGCKDKLLSDPDVYLAKLKKE</sequence>
<keyword evidence="3" id="KW-1185">Reference proteome</keyword>
<evidence type="ECO:0000313" key="3">
    <source>
        <dbReference type="Proteomes" id="UP000427281"/>
    </source>
</evidence>